<dbReference type="InterPro" id="IPR036890">
    <property type="entry name" value="HATPase_C_sf"/>
</dbReference>
<feature type="domain" description="Histidine kinase" evidence="11">
    <location>
        <begin position="213"/>
        <end position="396"/>
    </location>
</feature>
<evidence type="ECO:0000256" key="10">
    <source>
        <dbReference type="SAM" id="Phobius"/>
    </source>
</evidence>
<dbReference type="InterPro" id="IPR003594">
    <property type="entry name" value="HATPase_dom"/>
</dbReference>
<feature type="transmembrane region" description="Helical" evidence="10">
    <location>
        <begin position="48"/>
        <end position="67"/>
    </location>
</feature>
<keyword evidence="10" id="KW-1133">Transmembrane helix</keyword>
<evidence type="ECO:0000256" key="4">
    <source>
        <dbReference type="ARBA" id="ARBA00022679"/>
    </source>
</evidence>
<dbReference type="AlphaFoldDB" id="A0A432LCH8"/>
<dbReference type="SMART" id="SM00387">
    <property type="entry name" value="HATPase_c"/>
    <property type="match status" value="1"/>
</dbReference>
<evidence type="ECO:0000256" key="3">
    <source>
        <dbReference type="ARBA" id="ARBA00022553"/>
    </source>
</evidence>
<dbReference type="Pfam" id="PF02518">
    <property type="entry name" value="HATPase_c"/>
    <property type="match status" value="1"/>
</dbReference>
<evidence type="ECO:0000313" key="12">
    <source>
        <dbReference type="EMBL" id="RUL53089.1"/>
    </source>
</evidence>
<keyword evidence="13" id="KW-1185">Reference proteome</keyword>
<dbReference type="EMBL" id="RYYR01000010">
    <property type="protein sequence ID" value="RUL53089.1"/>
    <property type="molecule type" value="Genomic_DNA"/>
</dbReference>
<name>A0A432LCH8_9BACI</name>
<sequence>MSARGTMMDLHARRHWSWTDWFFSALRLISVLMSVTYLYGYTPAEQRGLVMTIALFAYAVPQTFYLPGHIRPRLFITTEIILSVGFTIYMMSFLSHDVNTVSYLYMPAIIICYLSSKKLFLSLAPFIIFGFPILFQAVGNHDADYVVSQVSNFALFCAIGYGFGVFLRQKDQLSDSLHEIEEKNEQLEQYIHQVERITLLEERNRMSRELHDTVGHSLTASIVAMEAIQRLMDRDAEAAKKRLGELIAFNRKNLEQIRQTVHEMAMNELKWPLEELIQRTAEEFSEQTETKVFVETTTDQLIVTEATKLALLRCLQETLTNAKKHGGASEIKILLDYKNEQLTLTVQDNGIGSDDMKEGYGIQGMKERVQALRGSIQIDSSSSKGTAISIGIPLEG</sequence>
<feature type="coiled-coil region" evidence="9">
    <location>
        <begin position="170"/>
        <end position="200"/>
    </location>
</feature>
<keyword evidence="3" id="KW-0597">Phosphoprotein</keyword>
<feature type="transmembrane region" description="Helical" evidence="10">
    <location>
        <begin position="119"/>
        <end position="139"/>
    </location>
</feature>
<dbReference type="GO" id="GO:0046983">
    <property type="term" value="F:protein dimerization activity"/>
    <property type="evidence" value="ECO:0007669"/>
    <property type="project" value="InterPro"/>
</dbReference>
<dbReference type="SUPFAM" id="SSF55874">
    <property type="entry name" value="ATPase domain of HSP90 chaperone/DNA topoisomerase II/histidine kinase"/>
    <property type="match status" value="1"/>
</dbReference>
<dbReference type="EC" id="2.7.13.3" evidence="2"/>
<dbReference type="InterPro" id="IPR050482">
    <property type="entry name" value="Sensor_HK_TwoCompSys"/>
</dbReference>
<dbReference type="GO" id="GO:0016020">
    <property type="term" value="C:membrane"/>
    <property type="evidence" value="ECO:0007669"/>
    <property type="project" value="InterPro"/>
</dbReference>
<feature type="transmembrane region" description="Helical" evidence="10">
    <location>
        <begin position="21"/>
        <end position="42"/>
    </location>
</feature>
<dbReference type="Pfam" id="PF07730">
    <property type="entry name" value="HisKA_3"/>
    <property type="match status" value="1"/>
</dbReference>
<dbReference type="PROSITE" id="PS50109">
    <property type="entry name" value="HIS_KIN"/>
    <property type="match status" value="1"/>
</dbReference>
<feature type="transmembrane region" description="Helical" evidence="10">
    <location>
        <begin position="145"/>
        <end position="167"/>
    </location>
</feature>
<dbReference type="GO" id="GO:0000155">
    <property type="term" value="F:phosphorelay sensor kinase activity"/>
    <property type="evidence" value="ECO:0007669"/>
    <property type="project" value="InterPro"/>
</dbReference>
<gene>
    <name evidence="12" type="ORF">EK386_09000</name>
</gene>
<evidence type="ECO:0000259" key="11">
    <source>
        <dbReference type="PROSITE" id="PS50109"/>
    </source>
</evidence>
<dbReference type="InterPro" id="IPR011712">
    <property type="entry name" value="Sig_transdc_His_kin_sub3_dim/P"/>
</dbReference>
<evidence type="ECO:0000256" key="7">
    <source>
        <dbReference type="ARBA" id="ARBA00022840"/>
    </source>
</evidence>
<keyword evidence="6 12" id="KW-0418">Kinase</keyword>
<dbReference type="Proteomes" id="UP000287910">
    <property type="component" value="Unassembled WGS sequence"/>
</dbReference>
<evidence type="ECO:0000256" key="9">
    <source>
        <dbReference type="SAM" id="Coils"/>
    </source>
</evidence>
<reference evidence="12 13" key="1">
    <citation type="submission" date="2018-12" db="EMBL/GenBank/DDBJ databases">
        <title>Lysinibacillus antri sp. nov., isolated from a cave soil.</title>
        <authorList>
            <person name="Narsing Rao M.P."/>
            <person name="Zhang H."/>
            <person name="Dong Z.-Y."/>
            <person name="Niu X.-K."/>
            <person name="Zhang K."/>
            <person name="Fang B.-Z."/>
            <person name="Kang Y.-Q."/>
            <person name="Xiao M."/>
            <person name="Li W.-J."/>
        </authorList>
    </citation>
    <scope>NUCLEOTIDE SEQUENCE [LARGE SCALE GENOMIC DNA]</scope>
    <source>
        <strain evidence="12 13">SYSU K30002</strain>
    </source>
</reference>
<dbReference type="Gene3D" id="1.20.5.1930">
    <property type="match status" value="1"/>
</dbReference>
<dbReference type="PANTHER" id="PTHR24421:SF10">
    <property type="entry name" value="NITRATE_NITRITE SENSOR PROTEIN NARQ"/>
    <property type="match status" value="1"/>
</dbReference>
<proteinExistence type="predicted"/>
<feature type="transmembrane region" description="Helical" evidence="10">
    <location>
        <begin position="74"/>
        <end position="92"/>
    </location>
</feature>
<evidence type="ECO:0000256" key="5">
    <source>
        <dbReference type="ARBA" id="ARBA00022741"/>
    </source>
</evidence>
<comment type="catalytic activity">
    <reaction evidence="1">
        <text>ATP + protein L-histidine = ADP + protein N-phospho-L-histidine.</text>
        <dbReference type="EC" id="2.7.13.3"/>
    </reaction>
</comment>
<organism evidence="12 13">
    <name type="scientific">Lysinibacillus antri</name>
    <dbReference type="NCBI Taxonomy" id="2498145"/>
    <lineage>
        <taxon>Bacteria</taxon>
        <taxon>Bacillati</taxon>
        <taxon>Bacillota</taxon>
        <taxon>Bacilli</taxon>
        <taxon>Bacillales</taxon>
        <taxon>Bacillaceae</taxon>
        <taxon>Lysinibacillus</taxon>
    </lineage>
</organism>
<dbReference type="GO" id="GO:0005524">
    <property type="term" value="F:ATP binding"/>
    <property type="evidence" value="ECO:0007669"/>
    <property type="project" value="UniProtKB-KW"/>
</dbReference>
<keyword evidence="10" id="KW-0812">Transmembrane</keyword>
<keyword evidence="10" id="KW-0472">Membrane</keyword>
<keyword evidence="5" id="KW-0547">Nucleotide-binding</keyword>
<dbReference type="Gene3D" id="3.30.565.10">
    <property type="entry name" value="Histidine kinase-like ATPase, C-terminal domain"/>
    <property type="match status" value="1"/>
</dbReference>
<keyword evidence="9" id="KW-0175">Coiled coil</keyword>
<evidence type="ECO:0000256" key="8">
    <source>
        <dbReference type="ARBA" id="ARBA00023012"/>
    </source>
</evidence>
<dbReference type="PANTHER" id="PTHR24421">
    <property type="entry name" value="NITRATE/NITRITE SENSOR PROTEIN NARX-RELATED"/>
    <property type="match status" value="1"/>
</dbReference>
<evidence type="ECO:0000256" key="1">
    <source>
        <dbReference type="ARBA" id="ARBA00000085"/>
    </source>
</evidence>
<comment type="caution">
    <text evidence="12">The sequence shown here is derived from an EMBL/GenBank/DDBJ whole genome shotgun (WGS) entry which is preliminary data.</text>
</comment>
<evidence type="ECO:0000313" key="13">
    <source>
        <dbReference type="Proteomes" id="UP000287910"/>
    </source>
</evidence>
<keyword evidence="4" id="KW-0808">Transferase</keyword>
<evidence type="ECO:0000256" key="6">
    <source>
        <dbReference type="ARBA" id="ARBA00022777"/>
    </source>
</evidence>
<dbReference type="CDD" id="cd16917">
    <property type="entry name" value="HATPase_UhpB-NarQ-NarX-like"/>
    <property type="match status" value="1"/>
</dbReference>
<dbReference type="InterPro" id="IPR005467">
    <property type="entry name" value="His_kinase_dom"/>
</dbReference>
<keyword evidence="7" id="KW-0067">ATP-binding</keyword>
<evidence type="ECO:0000256" key="2">
    <source>
        <dbReference type="ARBA" id="ARBA00012438"/>
    </source>
</evidence>
<accession>A0A432LCH8</accession>
<protein>
    <recommendedName>
        <fullName evidence="2">histidine kinase</fullName>
        <ecNumber evidence="2">2.7.13.3</ecNumber>
    </recommendedName>
</protein>
<keyword evidence="8" id="KW-0902">Two-component regulatory system</keyword>